<feature type="transmembrane region" description="Helical" evidence="9">
    <location>
        <begin position="531"/>
        <end position="556"/>
    </location>
</feature>
<dbReference type="Proteomes" id="UP001595816">
    <property type="component" value="Unassembled WGS sequence"/>
</dbReference>
<dbReference type="SUPFAM" id="SSF161098">
    <property type="entry name" value="MetI-like"/>
    <property type="match status" value="1"/>
</dbReference>
<evidence type="ECO:0000256" key="1">
    <source>
        <dbReference type="ARBA" id="ARBA00004651"/>
    </source>
</evidence>
<keyword evidence="5 10" id="KW-0762">Sugar transport</keyword>
<feature type="compositionally biased region" description="Gly residues" evidence="11">
    <location>
        <begin position="10"/>
        <end position="21"/>
    </location>
</feature>
<dbReference type="Gene3D" id="1.10.3720.10">
    <property type="entry name" value="MetI-like"/>
    <property type="match status" value="1"/>
</dbReference>
<dbReference type="Gene3D" id="1.20.58.370">
    <property type="entry name" value="MalF N-terminal region-like"/>
    <property type="match status" value="1"/>
</dbReference>
<dbReference type="InterPro" id="IPR035906">
    <property type="entry name" value="MetI-like_sf"/>
</dbReference>
<dbReference type="EMBL" id="JBHSAY010000005">
    <property type="protein sequence ID" value="MFC4130326.1"/>
    <property type="molecule type" value="Genomic_DNA"/>
</dbReference>
<dbReference type="InterPro" id="IPR000515">
    <property type="entry name" value="MetI-like"/>
</dbReference>
<evidence type="ECO:0000256" key="5">
    <source>
        <dbReference type="ARBA" id="ARBA00022597"/>
    </source>
</evidence>
<comment type="subcellular location">
    <subcellularLocation>
        <location evidence="1 9">Cell membrane</location>
        <topology evidence="1 9">Multi-pass membrane protein</topology>
    </subcellularLocation>
</comment>
<evidence type="ECO:0000256" key="8">
    <source>
        <dbReference type="ARBA" id="ARBA00023136"/>
    </source>
</evidence>
<protein>
    <recommendedName>
        <fullName evidence="10">Maltose/maltodextrin transport system permease protein</fullName>
    </recommendedName>
</protein>
<keyword evidence="7 9" id="KW-1133">Transmembrane helix</keyword>
<organism evidence="13 14">
    <name type="scientific">Hamadaea flava</name>
    <dbReference type="NCBI Taxonomy" id="1742688"/>
    <lineage>
        <taxon>Bacteria</taxon>
        <taxon>Bacillati</taxon>
        <taxon>Actinomycetota</taxon>
        <taxon>Actinomycetes</taxon>
        <taxon>Micromonosporales</taxon>
        <taxon>Micromonosporaceae</taxon>
        <taxon>Hamadaea</taxon>
    </lineage>
</organism>
<evidence type="ECO:0000256" key="7">
    <source>
        <dbReference type="ARBA" id="ARBA00022989"/>
    </source>
</evidence>
<evidence type="ECO:0000259" key="12">
    <source>
        <dbReference type="PROSITE" id="PS50928"/>
    </source>
</evidence>
<dbReference type="InterPro" id="IPR035277">
    <property type="entry name" value="MalF_N"/>
</dbReference>
<sequence>MTTPSTTSSGSGGVTGAGGSGSPRSGLPGQRGSDAPKRGTGKSAPPSEHRPREITVGFLVGRLIALGLVAALLLFGLPPLIRTDNWIGVGVLVAAGAGIAYLYLTRRHVPLKYLLPGTVFLIVFQLVPVILTVSTAFTNFGDGHRGTKEEAITAIQTGSLEQVTGAASYNLSPALKDGKLVFLLLPVDDKGDPVLDQAKVGTADGLSELPGLTDANLSLTKQLSEVPGYDILSKPDASARGDEIANFAVPTEQGAIKSSGLSKAVELKAVRAYDAACDCVTDTKTGTVYPADEAKGYFVSADGTVLSGGQGWKVGVGWANFTRIFTDKTVSGNFFSVFVWNVVFALLSVLTTFALGLVCALALHSPRMRGTKIYRTILILPYAMPSFAMLLVWRDMFNKDFGLINNLFGWHIDWLGQPTTARLSLILVNLWLGFPYMFLVATGALQAIPKELTEASSIDGATAWQGFKRVTLPLLLVALTPLLISSFAYNFNNFNAIKLVTDGGPYAIDNATVGATDLLISYTYRLAFGGIAQLGFAAAVSVIIFTLVAVMSIIGFRRSRSLEEVYS</sequence>
<evidence type="ECO:0000256" key="11">
    <source>
        <dbReference type="SAM" id="MobiDB-lite"/>
    </source>
</evidence>
<dbReference type="PROSITE" id="PS50928">
    <property type="entry name" value="ABC_TM1"/>
    <property type="match status" value="1"/>
</dbReference>
<feature type="transmembrane region" description="Helical" evidence="9">
    <location>
        <begin position="373"/>
        <end position="393"/>
    </location>
</feature>
<feature type="transmembrane region" description="Helical" evidence="9">
    <location>
        <begin position="470"/>
        <end position="489"/>
    </location>
</feature>
<dbReference type="Pfam" id="PF00528">
    <property type="entry name" value="BPD_transp_1"/>
    <property type="match status" value="1"/>
</dbReference>
<evidence type="ECO:0000256" key="2">
    <source>
        <dbReference type="ARBA" id="ARBA00009047"/>
    </source>
</evidence>
<feature type="transmembrane region" description="Helical" evidence="9">
    <location>
        <begin position="86"/>
        <end position="104"/>
    </location>
</feature>
<keyword evidence="8 9" id="KW-0472">Membrane</keyword>
<feature type="transmembrane region" description="Helical" evidence="9">
    <location>
        <begin position="113"/>
        <end position="137"/>
    </location>
</feature>
<name>A0ABV8LIN8_9ACTN</name>
<dbReference type="CDD" id="cd06261">
    <property type="entry name" value="TM_PBP2"/>
    <property type="match status" value="1"/>
</dbReference>
<dbReference type="PANTHER" id="PTHR47314">
    <property type="entry name" value="MALTOSE/MALTODEXTRIN TRANSPORT SYSTEM PERMEASE PROTEIN MALF"/>
    <property type="match status" value="1"/>
</dbReference>
<keyword evidence="6 9" id="KW-0812">Transmembrane</keyword>
<gene>
    <name evidence="13" type="ORF">ACFOZ4_06895</name>
</gene>
<dbReference type="SUPFAM" id="SSF160964">
    <property type="entry name" value="MalF N-terminal region-like"/>
    <property type="match status" value="1"/>
</dbReference>
<evidence type="ECO:0000256" key="10">
    <source>
        <dbReference type="RuleBase" id="RU367050"/>
    </source>
</evidence>
<comment type="similarity">
    <text evidence="2 10">Belongs to the binding-protein-dependent transport system permease family. MalFG subfamily.</text>
</comment>
<feature type="domain" description="ABC transmembrane type-1" evidence="12">
    <location>
        <begin position="338"/>
        <end position="555"/>
    </location>
</feature>
<feature type="region of interest" description="Disordered" evidence="11">
    <location>
        <begin position="1"/>
        <end position="50"/>
    </location>
</feature>
<evidence type="ECO:0000313" key="13">
    <source>
        <dbReference type="EMBL" id="MFC4130326.1"/>
    </source>
</evidence>
<evidence type="ECO:0000313" key="14">
    <source>
        <dbReference type="Proteomes" id="UP001595816"/>
    </source>
</evidence>
<keyword evidence="3 9" id="KW-0813">Transport</keyword>
<feature type="compositionally biased region" description="Low complexity" evidence="11">
    <location>
        <begin position="22"/>
        <end position="33"/>
    </location>
</feature>
<proteinExistence type="inferred from homology"/>
<evidence type="ECO:0000256" key="3">
    <source>
        <dbReference type="ARBA" id="ARBA00022448"/>
    </source>
</evidence>
<evidence type="ECO:0000256" key="6">
    <source>
        <dbReference type="ARBA" id="ARBA00022692"/>
    </source>
</evidence>
<comment type="caution">
    <text evidence="13">The sequence shown here is derived from an EMBL/GenBank/DDBJ whole genome shotgun (WGS) entry which is preliminary data.</text>
</comment>
<accession>A0ABV8LIN8</accession>
<evidence type="ECO:0000256" key="4">
    <source>
        <dbReference type="ARBA" id="ARBA00022475"/>
    </source>
</evidence>
<feature type="transmembrane region" description="Helical" evidence="9">
    <location>
        <begin position="338"/>
        <end position="361"/>
    </location>
</feature>
<evidence type="ECO:0000256" key="9">
    <source>
        <dbReference type="RuleBase" id="RU363032"/>
    </source>
</evidence>
<keyword evidence="14" id="KW-1185">Reference proteome</keyword>
<dbReference type="Gene3D" id="3.10.650.10">
    <property type="entry name" value="MalF N-terminal region-like"/>
    <property type="match status" value="1"/>
</dbReference>
<dbReference type="InterPro" id="IPR032550">
    <property type="entry name" value="TM_PBP2_N"/>
</dbReference>
<keyword evidence="4 10" id="KW-1003">Cell membrane</keyword>
<comment type="function">
    <text evidence="10">Part of the ABC transporter complex MalEFGK involved in maltose/maltodextrin import. Probably responsible for the translocation of the substrate across the membrane.</text>
</comment>
<dbReference type="PANTHER" id="PTHR47314:SF1">
    <property type="entry name" value="MALTOSE_MALTODEXTRIN TRANSPORT SYSTEM PERMEASE PROTEIN MALF"/>
    <property type="match status" value="1"/>
</dbReference>
<dbReference type="RefSeq" id="WP_253758098.1">
    <property type="nucleotide sequence ID" value="NZ_JAMZDZ010000001.1"/>
</dbReference>
<feature type="transmembrane region" description="Helical" evidence="9">
    <location>
        <begin position="423"/>
        <end position="449"/>
    </location>
</feature>
<dbReference type="Pfam" id="PF16296">
    <property type="entry name" value="TM_PBP2_N"/>
    <property type="match status" value="1"/>
</dbReference>
<reference evidence="14" key="1">
    <citation type="journal article" date="2019" name="Int. J. Syst. Evol. Microbiol.">
        <title>The Global Catalogue of Microorganisms (GCM) 10K type strain sequencing project: providing services to taxonomists for standard genome sequencing and annotation.</title>
        <authorList>
            <consortium name="The Broad Institute Genomics Platform"/>
            <consortium name="The Broad Institute Genome Sequencing Center for Infectious Disease"/>
            <person name="Wu L."/>
            <person name="Ma J."/>
        </authorList>
    </citation>
    <scope>NUCLEOTIDE SEQUENCE [LARGE SCALE GENOMIC DNA]</scope>
    <source>
        <strain evidence="14">CGMCC 4.7289</strain>
    </source>
</reference>
<feature type="transmembrane region" description="Helical" evidence="9">
    <location>
        <begin position="59"/>
        <end position="80"/>
    </location>
</feature>